<keyword evidence="6" id="KW-1015">Disulfide bond</keyword>
<protein>
    <submittedName>
        <fullName evidence="9">Subtilase-type protease inhibitor</fullName>
    </submittedName>
</protein>
<evidence type="ECO:0000259" key="8">
    <source>
        <dbReference type="Pfam" id="PF00720"/>
    </source>
</evidence>
<dbReference type="InterPro" id="IPR023549">
    <property type="entry name" value="Subtilisin_inhibitor"/>
</dbReference>
<comment type="similarity">
    <text evidence="2">Belongs to the protease inhibitor I16 (SSI) family.</text>
</comment>
<proteinExistence type="inferred from homology"/>
<organism evidence="9 10">
    <name type="scientific">Streptomyces cynarae</name>
    <dbReference type="NCBI Taxonomy" id="2981134"/>
    <lineage>
        <taxon>Bacteria</taxon>
        <taxon>Bacillati</taxon>
        <taxon>Actinomycetota</taxon>
        <taxon>Actinomycetes</taxon>
        <taxon>Kitasatosporales</taxon>
        <taxon>Streptomycetaceae</taxon>
        <taxon>Streptomyces</taxon>
    </lineage>
</organism>
<evidence type="ECO:0000256" key="4">
    <source>
        <dbReference type="ARBA" id="ARBA00022690"/>
    </source>
</evidence>
<feature type="signal peptide" evidence="7">
    <location>
        <begin position="1"/>
        <end position="30"/>
    </location>
</feature>
<evidence type="ECO:0000256" key="6">
    <source>
        <dbReference type="ARBA" id="ARBA00023157"/>
    </source>
</evidence>
<reference evidence="9" key="1">
    <citation type="submission" date="2022-10" db="EMBL/GenBank/DDBJ databases">
        <authorList>
            <person name="Mo P."/>
        </authorList>
    </citation>
    <scope>NUCLEOTIDE SEQUENCE</scope>
    <source>
        <strain evidence="9">HUAS 13-4</strain>
    </source>
</reference>
<sequence length="145" mass="15673">MDHFRLRRHPLLLGALALLPLTAAVGPAHAHGQRPAPHGDRLLVTVRHTGGADGVYVLRCHPAGGTHPAAGRACAVLERRTVWGRDPFAPVPPHRHCTLQYGGPATAHVTGRWAGRPVDAWFDRGDGCRIARWDALVPLLPDVRS</sequence>
<keyword evidence="5" id="KW-0722">Serine protease inhibitor</keyword>
<evidence type="ECO:0000256" key="7">
    <source>
        <dbReference type="SAM" id="SignalP"/>
    </source>
</evidence>
<evidence type="ECO:0000313" key="10">
    <source>
        <dbReference type="Proteomes" id="UP001061298"/>
    </source>
</evidence>
<dbReference type="GO" id="GO:0030414">
    <property type="term" value="F:peptidase inhibitor activity"/>
    <property type="evidence" value="ECO:0007669"/>
    <property type="project" value="UniProtKB-KW"/>
</dbReference>
<dbReference type="PROSITE" id="PS00999">
    <property type="entry name" value="SSI"/>
    <property type="match status" value="1"/>
</dbReference>
<dbReference type="RefSeq" id="WP_263230840.1">
    <property type="nucleotide sequence ID" value="NZ_CP106793.1"/>
</dbReference>
<evidence type="ECO:0000256" key="1">
    <source>
        <dbReference type="ARBA" id="ARBA00004613"/>
    </source>
</evidence>
<dbReference type="Pfam" id="PF00720">
    <property type="entry name" value="SSI"/>
    <property type="match status" value="1"/>
</dbReference>
<feature type="domain" description="Subtilisin inhibitor" evidence="8">
    <location>
        <begin position="56"/>
        <end position="119"/>
    </location>
</feature>
<keyword evidence="4 9" id="KW-0646">Protease inhibitor</keyword>
<accession>A0ABY6E296</accession>
<dbReference type="EMBL" id="CP106793">
    <property type="protein sequence ID" value="UXY20785.1"/>
    <property type="molecule type" value="Genomic_DNA"/>
</dbReference>
<dbReference type="Gene3D" id="3.30.350.10">
    <property type="entry name" value="Subtilisin inhibitor-like"/>
    <property type="match status" value="1"/>
</dbReference>
<evidence type="ECO:0000313" key="9">
    <source>
        <dbReference type="EMBL" id="UXY20785.1"/>
    </source>
</evidence>
<comment type="subcellular location">
    <subcellularLocation>
        <location evidence="1">Secreted</location>
    </subcellularLocation>
</comment>
<name>A0ABY6E296_9ACTN</name>
<dbReference type="InterPro" id="IPR036819">
    <property type="entry name" value="Subtilisin_inhibitor-like_sf"/>
</dbReference>
<evidence type="ECO:0000256" key="5">
    <source>
        <dbReference type="ARBA" id="ARBA00022900"/>
    </source>
</evidence>
<feature type="chain" id="PRO_5046761769" evidence="7">
    <location>
        <begin position="31"/>
        <end position="145"/>
    </location>
</feature>
<dbReference type="InterPro" id="IPR020054">
    <property type="entry name" value="Prot_inh_SSI_I16_CS"/>
</dbReference>
<evidence type="ECO:0000256" key="3">
    <source>
        <dbReference type="ARBA" id="ARBA00022525"/>
    </source>
</evidence>
<evidence type="ECO:0000256" key="2">
    <source>
        <dbReference type="ARBA" id="ARBA00010472"/>
    </source>
</evidence>
<dbReference type="SUPFAM" id="SSF55399">
    <property type="entry name" value="Subtilisin inhibitor"/>
    <property type="match status" value="1"/>
</dbReference>
<keyword evidence="10" id="KW-1185">Reference proteome</keyword>
<keyword evidence="7" id="KW-0732">Signal</keyword>
<gene>
    <name evidence="9" type="ORF">N8I84_20320</name>
</gene>
<keyword evidence="3" id="KW-0964">Secreted</keyword>
<dbReference type="Proteomes" id="UP001061298">
    <property type="component" value="Chromosome"/>
</dbReference>